<reference evidence="2 3" key="1">
    <citation type="journal article" date="1997" name="J. Bacteriol.">
        <title>Complete genome sequence of Methanobacterium thermoautotrophicum deltaH: functional analysis and comparative genomics.</title>
        <authorList>
            <person name="Smith D.R."/>
            <person name="Doucette-Stamm L.A."/>
            <person name="Deloughery C."/>
            <person name="Lee H.-M."/>
            <person name="Dubois J."/>
            <person name="Aldredge T."/>
            <person name="Bashirzadeh R."/>
            <person name="Blakely D."/>
            <person name="Cook R."/>
            <person name="Gilbert K."/>
            <person name="Harrison D."/>
            <person name="Hoang L."/>
            <person name="Keagle P."/>
            <person name="Lumm W."/>
            <person name="Pothier B."/>
            <person name="Qiu D."/>
            <person name="Spadafora R."/>
            <person name="Vicare R."/>
            <person name="Wang Y."/>
            <person name="Wierzbowski J."/>
            <person name="Gibson R."/>
            <person name="Jiwani N."/>
            <person name="Caruso A."/>
            <person name="Bush D."/>
            <person name="Safer H."/>
            <person name="Patwell D."/>
            <person name="Prabhakar S."/>
            <person name="McDougall S."/>
            <person name="Shimer G."/>
            <person name="Goyal A."/>
            <person name="Pietrovski S."/>
            <person name="Church G.M."/>
            <person name="Daniels C.J."/>
            <person name="Mao J.-i."/>
            <person name="Rice P."/>
            <person name="Nolling J."/>
            <person name="Reeve J.N."/>
        </authorList>
    </citation>
    <scope>NUCLEOTIDE SEQUENCE [LARGE SCALE GENOMIC DNA]</scope>
    <source>
        <strain evidence="3">ATCC 29096 / DSM 1053 / JCM 10044 / NBRC 100330 / Delta H</strain>
    </source>
</reference>
<organism evidence="2 3">
    <name type="scientific">Methanothermobacter thermautotrophicus (strain ATCC 29096 / DSM 1053 / JCM 10044 / NBRC 100330 / Delta H)</name>
    <name type="common">Methanobacterium thermoautotrophicum</name>
    <dbReference type="NCBI Taxonomy" id="187420"/>
    <lineage>
        <taxon>Archaea</taxon>
        <taxon>Methanobacteriati</taxon>
        <taxon>Methanobacteriota</taxon>
        <taxon>Methanomada group</taxon>
        <taxon>Methanobacteria</taxon>
        <taxon>Methanobacteriales</taxon>
        <taxon>Methanobacteriaceae</taxon>
        <taxon>Methanothermobacter</taxon>
    </lineage>
</organism>
<evidence type="ECO:0000313" key="3">
    <source>
        <dbReference type="Proteomes" id="UP000005223"/>
    </source>
</evidence>
<sequence length="400" mass="45539">MVKFLVLGVNKDNKGNEALVKSTVATIKSLIENCNFVFVGVRNEKIKVDNSYYSVLENPTYEMSLKKPLMVLGSLFLLLKIFLFKRLKMEMKFENNIILKNIQEADVLINTGGDHLSGEYGRSIIITLVNLLYAILLDKPVVLYSESLGYPKNRCLGFLLNYVLERSSLILVREPKSYEYLQNSLKSKNYYLTADSAFLLNPSSRNQKNENDNHVIGFNVSPLITNFAKSLDILKLSIDTIDFLLKNKNVNVLLVPHVYGEDSDLKILSKIYEHFDSERLLLIDKEYDAEELKSIIGQCDLFIGARMHATIAATSMFVPTVGIAYSHKMHGIIGEMLGLEDYIIDIEDLNSEILIEKTLKAWENREEIQDHLRKVIPEVKMKAWKNGELVKELCDSLGIS</sequence>
<dbReference type="KEGG" id="mth:MTH_340"/>
<dbReference type="AlphaFoldDB" id="O26440"/>
<dbReference type="EMBL" id="AE000666">
    <property type="protein sequence ID" value="AAB84846.1"/>
    <property type="molecule type" value="Genomic_DNA"/>
</dbReference>
<dbReference type="PATRIC" id="fig|187420.15.peg.309"/>
<dbReference type="EnsemblBacteria" id="AAB84846">
    <property type="protein sequence ID" value="AAB84846"/>
    <property type="gene ID" value="MTH_340"/>
</dbReference>
<dbReference type="Proteomes" id="UP000005223">
    <property type="component" value="Chromosome"/>
</dbReference>
<dbReference type="InterPro" id="IPR007345">
    <property type="entry name" value="Polysacch_pyruvyl_Trfase"/>
</dbReference>
<name>O26440_METTH</name>
<evidence type="ECO:0000313" key="2">
    <source>
        <dbReference type="EMBL" id="AAB84846.1"/>
    </source>
</evidence>
<dbReference type="PIR" id="G69143">
    <property type="entry name" value="G69143"/>
</dbReference>
<dbReference type="STRING" id="187420.MTH_340"/>
<dbReference type="HOGENOM" id="CLU_623510_0_0_2"/>
<dbReference type="PaxDb" id="187420-MTH_340"/>
<evidence type="ECO:0000259" key="1">
    <source>
        <dbReference type="Pfam" id="PF04230"/>
    </source>
</evidence>
<dbReference type="PANTHER" id="PTHR36836:SF1">
    <property type="entry name" value="COLANIC ACID BIOSYNTHESIS PROTEIN WCAK"/>
    <property type="match status" value="1"/>
</dbReference>
<dbReference type="InParanoid" id="O26440"/>
<proteinExistence type="predicted"/>
<feature type="domain" description="Polysaccharide pyruvyl transferase" evidence="1">
    <location>
        <begin position="13"/>
        <end position="327"/>
    </location>
</feature>
<dbReference type="Pfam" id="PF04230">
    <property type="entry name" value="PS_pyruv_trans"/>
    <property type="match status" value="1"/>
</dbReference>
<accession>O26440</accession>
<keyword evidence="3" id="KW-1185">Reference proteome</keyword>
<dbReference type="PANTHER" id="PTHR36836">
    <property type="entry name" value="COLANIC ACID BIOSYNTHESIS PROTEIN WCAK"/>
    <property type="match status" value="1"/>
</dbReference>
<protein>
    <submittedName>
        <fullName evidence="2">Conserved protein</fullName>
    </submittedName>
</protein>
<gene>
    <name evidence="2" type="ordered locus">MTH_340</name>
</gene>